<dbReference type="GO" id="GO:0005829">
    <property type="term" value="C:cytosol"/>
    <property type="evidence" value="ECO:0007669"/>
    <property type="project" value="TreeGrafter"/>
</dbReference>
<dbReference type="PANTHER" id="PTHR30283:SF4">
    <property type="entry name" value="PEROXIDE STRESS RESISTANCE PROTEIN YAAA"/>
    <property type="match status" value="1"/>
</dbReference>
<dbReference type="PANTHER" id="PTHR30283">
    <property type="entry name" value="PEROXIDE STRESS RESPONSE PROTEIN YAAA"/>
    <property type="match status" value="1"/>
</dbReference>
<dbReference type="AlphaFoldDB" id="A0A0M4LYS4"/>
<gene>
    <name evidence="1" type="ORF">AL705_04425</name>
</gene>
<name>A0A0M4LYS4_9ACTN</name>
<proteinExistence type="predicted"/>
<organism evidence="1 2">
    <name type="scientific">Lawsonella clevelandensis</name>
    <dbReference type="NCBI Taxonomy" id="1528099"/>
    <lineage>
        <taxon>Bacteria</taxon>
        <taxon>Bacillati</taxon>
        <taxon>Actinomycetota</taxon>
        <taxon>Actinomycetes</taxon>
        <taxon>Mycobacteriales</taxon>
        <taxon>Lawsonellaceae</taxon>
        <taxon>Lawsonella</taxon>
    </lineage>
</organism>
<dbReference type="Proteomes" id="UP000068137">
    <property type="component" value="Chromosome"/>
</dbReference>
<dbReference type="InterPro" id="IPR005583">
    <property type="entry name" value="YaaA"/>
</dbReference>
<accession>A0A0M4LYS4</accession>
<dbReference type="GO" id="GO:0033194">
    <property type="term" value="P:response to hydroperoxide"/>
    <property type="evidence" value="ECO:0007669"/>
    <property type="project" value="TreeGrafter"/>
</dbReference>
<dbReference type="STRING" id="1528099.AL705_04425"/>
<dbReference type="OrthoDB" id="3210767at2"/>
<protein>
    <recommendedName>
        <fullName evidence="3">Peroxide stress protein YaaA</fullName>
    </recommendedName>
</protein>
<dbReference type="PATRIC" id="fig|1562462.4.peg.902"/>
<sequence length="274" mass="29746">MRILLPPSEGKTPASPDRAPIRLDSLVYPHLADQRLAVGDALQAASNHPDALTILGAGQRVAGDVYRNRTLWQQPAAPARDIYTGVLYAGAQLSGGRPRHLAWADKHILIASGLWGWVRPGDRIPAYRCAMNVDLPGIGPLGPYWRRALKNTFTQQMEGELVVDCRSGAYQKAWMPNARVCQEYAIDVVQVKVVRLTNGREKVVSHNAKHWRGLLTQALVKAGGDGLTINDPGELVEAQPQLFATIRGSLGSDHLSGARLEGGDGCWTLTLITA</sequence>
<dbReference type="Pfam" id="PF03883">
    <property type="entry name" value="H2O2_YaaD"/>
    <property type="match status" value="1"/>
</dbReference>
<evidence type="ECO:0008006" key="3">
    <source>
        <dbReference type="Google" id="ProtNLM"/>
    </source>
</evidence>
<evidence type="ECO:0000313" key="2">
    <source>
        <dbReference type="Proteomes" id="UP000068137"/>
    </source>
</evidence>
<dbReference type="KEGG" id="cbq:AL705_04425"/>
<dbReference type="RefSeq" id="WP_053961983.1">
    <property type="nucleotide sequence ID" value="NZ_CP012390.1"/>
</dbReference>
<evidence type="ECO:0000313" key="1">
    <source>
        <dbReference type="EMBL" id="ALE19002.1"/>
    </source>
</evidence>
<reference evidence="1 2" key="1">
    <citation type="journal article" date="2015" name="Genome Announc.">
        <title>Complete Genome Sequences for Two Strains of a Novel Fastidious, Partially Acid-Fast, Gram-Positive Corynebacterineae Bacterium, Derived from Human Clinical Samples.</title>
        <authorList>
            <person name="Nicholson A.C."/>
            <person name="Bell M."/>
            <person name="Humrighouse B.W."/>
            <person name="McQuiston J.R."/>
        </authorList>
    </citation>
    <scope>NUCLEOTIDE SEQUENCE [LARGE SCALE GENOMIC DNA]</scope>
    <source>
        <strain evidence="1 2">X1698</strain>
    </source>
</reference>
<dbReference type="EMBL" id="CP012390">
    <property type="protein sequence ID" value="ALE19002.1"/>
    <property type="molecule type" value="Genomic_DNA"/>
</dbReference>